<dbReference type="EMBL" id="BGPR01004328">
    <property type="protein sequence ID" value="GBM98495.1"/>
    <property type="molecule type" value="Genomic_DNA"/>
</dbReference>
<organism evidence="1 2">
    <name type="scientific">Araneus ventricosus</name>
    <name type="common">Orbweaver spider</name>
    <name type="synonym">Epeira ventricosa</name>
    <dbReference type="NCBI Taxonomy" id="182803"/>
    <lineage>
        <taxon>Eukaryota</taxon>
        <taxon>Metazoa</taxon>
        <taxon>Ecdysozoa</taxon>
        <taxon>Arthropoda</taxon>
        <taxon>Chelicerata</taxon>
        <taxon>Arachnida</taxon>
        <taxon>Araneae</taxon>
        <taxon>Araneomorphae</taxon>
        <taxon>Entelegynae</taxon>
        <taxon>Araneoidea</taxon>
        <taxon>Araneidae</taxon>
        <taxon>Araneus</taxon>
    </lineage>
</organism>
<gene>
    <name evidence="1" type="ORF">AVEN_246732_1</name>
</gene>
<dbReference type="AlphaFoldDB" id="A0A4Y2K9W7"/>
<dbReference type="Proteomes" id="UP000499080">
    <property type="component" value="Unassembled WGS sequence"/>
</dbReference>
<sequence>MSVPDVIPLHLPKKSVLLTDNQRDVQLSRFPFLNLSWNESCQSVRKGDVEFSNGCDSDLLLELDVERWNSKYDLECRCCCCSVCSCKSKQEWSLDGVKFPFDSTWWGKAPDCSSQEFFLLQSCMAFF</sequence>
<evidence type="ECO:0000313" key="1">
    <source>
        <dbReference type="EMBL" id="GBM98495.1"/>
    </source>
</evidence>
<reference evidence="1 2" key="1">
    <citation type="journal article" date="2019" name="Sci. Rep.">
        <title>Orb-weaving spider Araneus ventricosus genome elucidates the spidroin gene catalogue.</title>
        <authorList>
            <person name="Kono N."/>
            <person name="Nakamura H."/>
            <person name="Ohtoshi R."/>
            <person name="Moran D.A.P."/>
            <person name="Shinohara A."/>
            <person name="Yoshida Y."/>
            <person name="Fujiwara M."/>
            <person name="Mori M."/>
            <person name="Tomita M."/>
            <person name="Arakawa K."/>
        </authorList>
    </citation>
    <scope>NUCLEOTIDE SEQUENCE [LARGE SCALE GENOMIC DNA]</scope>
</reference>
<name>A0A4Y2K9W7_ARAVE</name>
<proteinExistence type="predicted"/>
<evidence type="ECO:0000313" key="2">
    <source>
        <dbReference type="Proteomes" id="UP000499080"/>
    </source>
</evidence>
<accession>A0A4Y2K9W7</accession>
<comment type="caution">
    <text evidence="1">The sequence shown here is derived from an EMBL/GenBank/DDBJ whole genome shotgun (WGS) entry which is preliminary data.</text>
</comment>
<keyword evidence="2" id="KW-1185">Reference proteome</keyword>
<protein>
    <submittedName>
        <fullName evidence="1">Uncharacterized protein</fullName>
    </submittedName>
</protein>